<reference evidence="8" key="1">
    <citation type="submission" date="2015-09" db="EMBL/GenBank/DDBJ databases">
        <authorList>
            <consortium name="Pathogen Informatics"/>
        </authorList>
    </citation>
    <scope>NUCLEOTIDE SEQUENCE [LARGE SCALE GENOMIC DNA]</scope>
    <source>
        <strain evidence="8">Lake Konstanz</strain>
    </source>
</reference>
<dbReference type="PROSITE" id="PS50011">
    <property type="entry name" value="PROTEIN_KINASE_DOM"/>
    <property type="match status" value="1"/>
</dbReference>
<dbReference type="SUPFAM" id="SSF52047">
    <property type="entry name" value="RNI-like"/>
    <property type="match status" value="1"/>
</dbReference>
<dbReference type="InterPro" id="IPR011009">
    <property type="entry name" value="Kinase-like_dom_sf"/>
</dbReference>
<dbReference type="SUPFAM" id="SSF56112">
    <property type="entry name" value="Protein kinase-like (PK-like)"/>
    <property type="match status" value="1"/>
</dbReference>
<name>A0A0S4JTJ8_BODSA</name>
<dbReference type="CDD" id="cd05117">
    <property type="entry name" value="STKc_CAMK"/>
    <property type="match status" value="1"/>
</dbReference>
<dbReference type="FunFam" id="1.10.510.10:FF:000571">
    <property type="entry name" value="Maternal embryonic leucine zipper kinase"/>
    <property type="match status" value="1"/>
</dbReference>
<dbReference type="SMART" id="SM00220">
    <property type="entry name" value="S_TKc"/>
    <property type="match status" value="1"/>
</dbReference>
<dbReference type="VEuPathDB" id="TriTrypDB:BSAL_38835"/>
<dbReference type="InterPro" id="IPR000719">
    <property type="entry name" value="Prot_kinase_dom"/>
</dbReference>
<keyword evidence="5" id="KW-0067">ATP-binding</keyword>
<dbReference type="PROSITE" id="PS00108">
    <property type="entry name" value="PROTEIN_KINASE_ST"/>
    <property type="match status" value="1"/>
</dbReference>
<sequence length="457" mass="50961">MGFHDEYEVLEKLGAGHYAEVFKCRRLSDNVMHAVKVVDKKRTTTKQQGDLLGEVSVLKQLNHKNCLRLTGFFDEGEHVYVVLEVITGGELFQRICKERHFSEKTAAFFMHEVLSGIAYMHSLGIVHRDLKPENILMTSTDAQASVKIVDYGFAEKTNGDNLTKCCGTPLYIAPEVLNAGLFKTGPPYGLASDIWSAGVIAYILLCGYPPFRAKTQADQFKRVVEAKLEFPESKMWGSISTDAVDFIKRMICVDTKARATAKELLEHKWLKTNVDNPLVGTVQRLSEFSAFGTWRRGIFGVEAINRIIYLKRCTKLGVKPNTAVERMLIEAREAITDIDLSKNYIGPNGLLALLDVVEQNANIERLILGNNGANNLVVERLCVIARSHPALKEIVLDDNPFSHLAGRMLLYTIQTNPKILKLSLKGTVLQPQMMARIALQLNRNQKAAGVLNTAESA</sequence>
<dbReference type="GO" id="GO:0005524">
    <property type="term" value="F:ATP binding"/>
    <property type="evidence" value="ECO:0007669"/>
    <property type="project" value="UniProtKB-KW"/>
</dbReference>
<dbReference type="AlphaFoldDB" id="A0A0S4JTJ8"/>
<dbReference type="Gene3D" id="3.80.10.10">
    <property type="entry name" value="Ribonuclease Inhibitor"/>
    <property type="match status" value="1"/>
</dbReference>
<dbReference type="Gene3D" id="3.30.200.20">
    <property type="entry name" value="Phosphorylase Kinase, domain 1"/>
    <property type="match status" value="1"/>
</dbReference>
<keyword evidence="8" id="KW-1185">Reference proteome</keyword>
<evidence type="ECO:0000256" key="1">
    <source>
        <dbReference type="ARBA" id="ARBA00022527"/>
    </source>
</evidence>
<keyword evidence="1" id="KW-0723">Serine/threonine-protein kinase</keyword>
<dbReference type="InterPro" id="IPR008271">
    <property type="entry name" value="Ser/Thr_kinase_AS"/>
</dbReference>
<evidence type="ECO:0000259" key="6">
    <source>
        <dbReference type="PROSITE" id="PS50011"/>
    </source>
</evidence>
<dbReference type="Gene3D" id="1.10.510.10">
    <property type="entry name" value="Transferase(Phosphotransferase) domain 1"/>
    <property type="match status" value="1"/>
</dbReference>
<dbReference type="InterPro" id="IPR032675">
    <property type="entry name" value="LRR_dom_sf"/>
</dbReference>
<dbReference type="PANTHER" id="PTHR24349">
    <property type="entry name" value="SERINE/THREONINE-PROTEIN KINASE"/>
    <property type="match status" value="1"/>
</dbReference>
<keyword evidence="4 7" id="KW-0418">Kinase</keyword>
<evidence type="ECO:0000256" key="4">
    <source>
        <dbReference type="ARBA" id="ARBA00022777"/>
    </source>
</evidence>
<dbReference type="Pfam" id="PF00069">
    <property type="entry name" value="Pkinase"/>
    <property type="match status" value="1"/>
</dbReference>
<evidence type="ECO:0000256" key="2">
    <source>
        <dbReference type="ARBA" id="ARBA00022679"/>
    </source>
</evidence>
<dbReference type="GO" id="GO:0004674">
    <property type="term" value="F:protein serine/threonine kinase activity"/>
    <property type="evidence" value="ECO:0007669"/>
    <property type="project" value="UniProtKB-KW"/>
</dbReference>
<gene>
    <name evidence="7" type="ORF">BSAL_38835</name>
</gene>
<accession>A0A0S4JTJ8</accession>
<evidence type="ECO:0000256" key="3">
    <source>
        <dbReference type="ARBA" id="ARBA00022741"/>
    </source>
</evidence>
<evidence type="ECO:0000313" key="7">
    <source>
        <dbReference type="EMBL" id="CUG92682.1"/>
    </source>
</evidence>
<keyword evidence="3" id="KW-0547">Nucleotide-binding</keyword>
<protein>
    <submittedName>
        <fullName evidence="7">Myosin light chain kinase, putative</fullName>
    </submittedName>
</protein>
<dbReference type="OMA" id="WNNIHSL"/>
<dbReference type="InterPro" id="IPR050205">
    <property type="entry name" value="CDPK_Ser/Thr_kinases"/>
</dbReference>
<keyword evidence="2" id="KW-0808">Transferase</keyword>
<evidence type="ECO:0000313" key="8">
    <source>
        <dbReference type="Proteomes" id="UP000051952"/>
    </source>
</evidence>
<evidence type="ECO:0000256" key="5">
    <source>
        <dbReference type="ARBA" id="ARBA00022840"/>
    </source>
</evidence>
<feature type="domain" description="Protein kinase" evidence="6">
    <location>
        <begin position="7"/>
        <end position="270"/>
    </location>
</feature>
<dbReference type="FunFam" id="3.30.200.20:FF:000042">
    <property type="entry name" value="Aurora kinase A"/>
    <property type="match status" value="1"/>
</dbReference>
<organism evidence="7 8">
    <name type="scientific">Bodo saltans</name>
    <name type="common">Flagellated protozoan</name>
    <dbReference type="NCBI Taxonomy" id="75058"/>
    <lineage>
        <taxon>Eukaryota</taxon>
        <taxon>Discoba</taxon>
        <taxon>Euglenozoa</taxon>
        <taxon>Kinetoplastea</taxon>
        <taxon>Metakinetoplastina</taxon>
        <taxon>Eubodonida</taxon>
        <taxon>Bodonidae</taxon>
        <taxon>Bodo</taxon>
    </lineage>
</organism>
<dbReference type="OrthoDB" id="40902at2759"/>
<dbReference type="Proteomes" id="UP000051952">
    <property type="component" value="Unassembled WGS sequence"/>
</dbReference>
<dbReference type="EMBL" id="CYKH01002075">
    <property type="protein sequence ID" value="CUG92682.1"/>
    <property type="molecule type" value="Genomic_DNA"/>
</dbReference>
<proteinExistence type="predicted"/>